<evidence type="ECO:0000313" key="1">
    <source>
        <dbReference type="EMBL" id="KAG2272840.1"/>
    </source>
</evidence>
<protein>
    <submittedName>
        <fullName evidence="1">Uncharacterized protein</fullName>
    </submittedName>
</protein>
<proteinExistence type="predicted"/>
<name>A0A8X7QLW1_BRACI</name>
<keyword evidence="2" id="KW-1185">Reference proteome</keyword>
<comment type="caution">
    <text evidence="1">The sequence shown here is derived from an EMBL/GenBank/DDBJ whole genome shotgun (WGS) entry which is preliminary data.</text>
</comment>
<dbReference type="Proteomes" id="UP000886595">
    <property type="component" value="Unassembled WGS sequence"/>
</dbReference>
<evidence type="ECO:0000313" key="2">
    <source>
        <dbReference type="Proteomes" id="UP000886595"/>
    </source>
</evidence>
<dbReference type="EMBL" id="JAAMPC010000013">
    <property type="protein sequence ID" value="KAG2272840.1"/>
    <property type="molecule type" value="Genomic_DNA"/>
</dbReference>
<reference evidence="1 2" key="1">
    <citation type="submission" date="2020-02" db="EMBL/GenBank/DDBJ databases">
        <authorList>
            <person name="Ma Q."/>
            <person name="Huang Y."/>
            <person name="Song X."/>
            <person name="Pei D."/>
        </authorList>
    </citation>
    <scope>NUCLEOTIDE SEQUENCE [LARGE SCALE GENOMIC DNA]</scope>
    <source>
        <strain evidence="1">Sxm20200214</strain>
        <tissue evidence="1">Leaf</tissue>
    </source>
</reference>
<accession>A0A8X7QLW1</accession>
<gene>
    <name evidence="1" type="ORF">Bca52824_067395</name>
</gene>
<dbReference type="AlphaFoldDB" id="A0A8X7QLW1"/>
<sequence>MRRTSKTLISMECFIKDDVTQRPFLLRCGQVSSGGILFLGDVSQVEICRRRWYFDLVYGSLGFDVQFEGGRLFLVAVCCLSSLQFSSMQSFCKYLGSFGDG</sequence>
<organism evidence="1 2">
    <name type="scientific">Brassica carinata</name>
    <name type="common">Ethiopian mustard</name>
    <name type="synonym">Abyssinian cabbage</name>
    <dbReference type="NCBI Taxonomy" id="52824"/>
    <lineage>
        <taxon>Eukaryota</taxon>
        <taxon>Viridiplantae</taxon>
        <taxon>Streptophyta</taxon>
        <taxon>Embryophyta</taxon>
        <taxon>Tracheophyta</taxon>
        <taxon>Spermatophyta</taxon>
        <taxon>Magnoliopsida</taxon>
        <taxon>eudicotyledons</taxon>
        <taxon>Gunneridae</taxon>
        <taxon>Pentapetalae</taxon>
        <taxon>rosids</taxon>
        <taxon>malvids</taxon>
        <taxon>Brassicales</taxon>
        <taxon>Brassicaceae</taxon>
        <taxon>Brassiceae</taxon>
        <taxon>Brassica</taxon>
    </lineage>
</organism>